<evidence type="ECO:0000259" key="1">
    <source>
        <dbReference type="Pfam" id="PF20057"/>
    </source>
</evidence>
<dbReference type="AlphaFoldDB" id="A0A0P0ZBE5"/>
<dbReference type="Pfam" id="PF20057">
    <property type="entry name" value="DUF6456"/>
    <property type="match status" value="1"/>
</dbReference>
<dbReference type="InterPro" id="IPR045599">
    <property type="entry name" value="DUF6456"/>
</dbReference>
<feature type="domain" description="DUF6456" evidence="1">
    <location>
        <begin position="11"/>
        <end position="135"/>
    </location>
</feature>
<evidence type="ECO:0000313" key="2">
    <source>
        <dbReference type="EMBL" id="BAT31199.1"/>
    </source>
</evidence>
<sequence>MNFQAEKDWAVTRLSVERGRQPAFLSEAERDAAERLRADYTRGSLMPSVAQSWNFQPRERSVPGGARDLSDNAIDARNRIEKAVAAIGPELSDLVLDVACHLKGLELVERERGWPARSAKMLLKAGLGILARHYGFTGAPVRRASAMRTWRQADARPKIANR</sequence>
<dbReference type="RefSeq" id="WP_007065742.1">
    <property type="nucleotide sequence ID" value="NZ_BBWO01000005.1"/>
</dbReference>
<reference evidence="2" key="1">
    <citation type="journal article" date="2015" name="Proc. Natl. Acad. Sci. U.S.A.">
        <title>Bacterial clade with the ribosomal RNA operon on a small plasmid rather than the chromosome.</title>
        <authorList>
            <person name="Anda M."/>
            <person name="Ohtsubo Y."/>
            <person name="Okubo T."/>
            <person name="Sugawara M."/>
            <person name="Nagata Y."/>
            <person name="Tsuda M."/>
            <person name="Minamisawa K."/>
            <person name="Mitsui H."/>
        </authorList>
    </citation>
    <scope>NUCLEOTIDE SEQUENCE</scope>
    <source>
        <strain evidence="2">DSM 15513</strain>
    </source>
</reference>
<dbReference type="OrthoDB" id="7476630at2"/>
<dbReference type="EMBL" id="LC066397">
    <property type="protein sequence ID" value="BAT31199.1"/>
    <property type="molecule type" value="Genomic_DNA"/>
</dbReference>
<accession>A0A0P0ZBE5</accession>
<protein>
    <recommendedName>
        <fullName evidence="1">DUF6456 domain-containing protein</fullName>
    </recommendedName>
</protein>
<organism evidence="2">
    <name type="scientific">Fulvimarina pelagi</name>
    <dbReference type="NCBI Taxonomy" id="217511"/>
    <lineage>
        <taxon>Bacteria</taxon>
        <taxon>Pseudomonadati</taxon>
        <taxon>Pseudomonadota</taxon>
        <taxon>Alphaproteobacteria</taxon>
        <taxon>Hyphomicrobiales</taxon>
        <taxon>Aurantimonadaceae</taxon>
        <taxon>Fulvimarina</taxon>
    </lineage>
</organism>
<name>A0A0P0ZBE5_9HYPH</name>
<proteinExistence type="predicted"/>